<accession>A0A6B7K9X5</accession>
<protein>
    <submittedName>
        <fullName evidence="2">DN26767_c0_g1_i1</fullName>
    </submittedName>
</protein>
<name>A0A6B7K9X5_CERCA</name>
<evidence type="ECO:0000313" key="2">
    <source>
        <dbReference type="EMBL" id="QED12493.1"/>
    </source>
</evidence>
<keyword evidence="1" id="KW-0812">Transmembrane</keyword>
<proteinExistence type="evidence at transcript level"/>
<evidence type="ECO:0000256" key="1">
    <source>
        <dbReference type="SAM" id="Phobius"/>
    </source>
</evidence>
<organism evidence="2">
    <name type="scientific">Ceratitis capitata</name>
    <name type="common">Mediterranean fruit fly</name>
    <name type="synonym">Tephritis capitata</name>
    <dbReference type="NCBI Taxonomy" id="7213"/>
    <lineage>
        <taxon>Eukaryota</taxon>
        <taxon>Metazoa</taxon>
        <taxon>Ecdysozoa</taxon>
        <taxon>Arthropoda</taxon>
        <taxon>Hexapoda</taxon>
        <taxon>Insecta</taxon>
        <taxon>Pterygota</taxon>
        <taxon>Neoptera</taxon>
        <taxon>Endopterygota</taxon>
        <taxon>Diptera</taxon>
        <taxon>Brachycera</taxon>
        <taxon>Muscomorpha</taxon>
        <taxon>Tephritoidea</taxon>
        <taxon>Tephritidae</taxon>
        <taxon>Ceratitis</taxon>
        <taxon>Ceratitis</taxon>
    </lineage>
</organism>
<keyword evidence="1" id="KW-1133">Transmembrane helix</keyword>
<keyword evidence="1" id="KW-0472">Membrane</keyword>
<reference evidence="2" key="1">
    <citation type="submission" date="2018-12" db="EMBL/GenBank/DDBJ databases">
        <title>A novel gene, Maleness-on-the-Y (MoY), determines male sex in the Mediterranean fruit fly and related agricultural fruit fly pests.</title>
        <authorList>
            <person name="Meccariello A."/>
            <person name="Salvemini M."/>
            <person name="Primo P."/>
            <person name="Hall B."/>
            <person name="Koskinioti P."/>
            <person name="Gravina A."/>
            <person name="Gucciardino M.A."/>
            <person name="Forlenza F."/>
            <person name="Gregoriou M.-E."/>
            <person name="Ippolito D."/>
            <person name="Monti S.M."/>
            <person name="Petrella V."/>
            <person name="Perrotta M.M."/>
            <person name="Schmeing S."/>
            <person name="Ruggiero A."/>
            <person name="Scolari F."/>
            <person name="Giordano E."/>
            <person name="Tsoumani K.T."/>
            <person name="Marec F."/>
            <person name="Windbichler N."/>
            <person name="Nagaraju J."/>
            <person name="Arunkumar K.P."/>
            <person name="Bourtzis K."/>
            <person name="Mathiopoulos K.D."/>
            <person name="Ragoussis I."/>
            <person name="Vitagliano L."/>
            <person name="Tu Z."/>
            <person name="Papathanos P.A."/>
            <person name="Robinson M.D."/>
            <person name="Saccone G."/>
        </authorList>
    </citation>
    <scope>NUCLEOTIDE SEQUENCE</scope>
</reference>
<dbReference type="AlphaFoldDB" id="A0A6B7K9X5"/>
<feature type="transmembrane region" description="Helical" evidence="1">
    <location>
        <begin position="20"/>
        <end position="39"/>
    </location>
</feature>
<dbReference type="EMBL" id="MK330832">
    <property type="protein sequence ID" value="QED12493.1"/>
    <property type="molecule type" value="mRNA"/>
</dbReference>
<sequence>MYSEIKVEIISHSFLNGNFAIYNLSTGTFIYLVMICLANREFLYESACRRLFVHRLLLNGMKQL</sequence>